<dbReference type="AlphaFoldDB" id="A0ABD6C686"/>
<protein>
    <recommendedName>
        <fullName evidence="3">CopG family transcriptional regulator</fullName>
    </recommendedName>
</protein>
<evidence type="ECO:0000313" key="1">
    <source>
        <dbReference type="EMBL" id="MFD1585549.1"/>
    </source>
</evidence>
<accession>A0ABD6C686</accession>
<dbReference type="Gene3D" id="1.10.287.1490">
    <property type="match status" value="1"/>
</dbReference>
<dbReference type="EMBL" id="JBHUDJ010000001">
    <property type="protein sequence ID" value="MFD1585549.1"/>
    <property type="molecule type" value="Genomic_DNA"/>
</dbReference>
<evidence type="ECO:0008006" key="3">
    <source>
        <dbReference type="Google" id="ProtNLM"/>
    </source>
</evidence>
<dbReference type="RefSeq" id="WP_247378030.1">
    <property type="nucleotide sequence ID" value="NZ_JALLGV010000004.1"/>
</dbReference>
<sequence>MASEPSDEPVSVSLPPEIAEWIDQQAADRDTDRETVLVQLLAAHQATEEFDDGTEIDADLLARTTDLEDEVRDIIAGRLSDIAGAVADRIDVEQQVQAALDDQVAAAVDEQVSAAVDEHLAETLDERATDLAQTAAEQASQQLQSELQSVESDFVAKIEDVRDRVIQVKKETDQKAPADHEHEALDDRISELAAETEEIAAGIDDLRADFDAEGADYEERLDEVDETVQDMQEKLRTVAYVVRDLRENAAFDNKRDTSVEQLKRTAAEHDVERARCEACGQGVAISLLTEPECPHCNATVTDVTPGTGFFGKPELVKAQGIEAASDGERQ</sequence>
<proteinExistence type="predicted"/>
<evidence type="ECO:0000313" key="2">
    <source>
        <dbReference type="Proteomes" id="UP001597119"/>
    </source>
</evidence>
<gene>
    <name evidence="1" type="ORF">ACFR9U_01035</name>
</gene>
<reference evidence="1 2" key="1">
    <citation type="journal article" date="2019" name="Int. J. Syst. Evol. Microbiol.">
        <title>The Global Catalogue of Microorganisms (GCM) 10K type strain sequencing project: providing services to taxonomists for standard genome sequencing and annotation.</title>
        <authorList>
            <consortium name="The Broad Institute Genomics Platform"/>
            <consortium name="The Broad Institute Genome Sequencing Center for Infectious Disease"/>
            <person name="Wu L."/>
            <person name="Ma J."/>
        </authorList>
    </citation>
    <scope>NUCLEOTIDE SEQUENCE [LARGE SCALE GENOMIC DNA]</scope>
    <source>
        <strain evidence="1 2">CGMCC 1.12125</strain>
    </source>
</reference>
<comment type="caution">
    <text evidence="1">The sequence shown here is derived from an EMBL/GenBank/DDBJ whole genome shotgun (WGS) entry which is preliminary data.</text>
</comment>
<dbReference type="Proteomes" id="UP001597119">
    <property type="component" value="Unassembled WGS sequence"/>
</dbReference>
<organism evidence="1 2">
    <name type="scientific">Halorientalis brevis</name>
    <dbReference type="NCBI Taxonomy" id="1126241"/>
    <lineage>
        <taxon>Archaea</taxon>
        <taxon>Methanobacteriati</taxon>
        <taxon>Methanobacteriota</taxon>
        <taxon>Stenosarchaea group</taxon>
        <taxon>Halobacteria</taxon>
        <taxon>Halobacteriales</taxon>
        <taxon>Haloarculaceae</taxon>
        <taxon>Halorientalis</taxon>
    </lineage>
</organism>
<name>A0ABD6C686_9EURY</name>
<keyword evidence="2" id="KW-1185">Reference proteome</keyword>